<dbReference type="Proteomes" id="UP000570514">
    <property type="component" value="Unassembled WGS sequence"/>
</dbReference>
<evidence type="ECO:0000259" key="1">
    <source>
        <dbReference type="Pfam" id="PF05117"/>
    </source>
</evidence>
<reference evidence="2 3" key="1">
    <citation type="submission" date="2020-03" db="EMBL/GenBank/DDBJ databases">
        <title>Genomic Encyclopedia of Type Strains, Phase IV (KMG-IV): sequencing the most valuable type-strain genomes for metagenomic binning, comparative biology and taxonomic classification.</title>
        <authorList>
            <person name="Goeker M."/>
        </authorList>
    </citation>
    <scope>NUCLEOTIDE SEQUENCE [LARGE SCALE GENOMIC DNA]</scope>
    <source>
        <strain evidence="2 3">DSM 19867</strain>
    </source>
</reference>
<dbReference type="Pfam" id="PF05117">
    <property type="entry name" value="DUF695"/>
    <property type="match status" value="1"/>
</dbReference>
<accession>A0A846MX42</accession>
<evidence type="ECO:0000313" key="2">
    <source>
        <dbReference type="EMBL" id="NIK87711.1"/>
    </source>
</evidence>
<proteinExistence type="predicted"/>
<dbReference type="RefSeq" id="WP_167081558.1">
    <property type="nucleotide sequence ID" value="NZ_BAAADC010000001.1"/>
</dbReference>
<evidence type="ECO:0000313" key="3">
    <source>
        <dbReference type="Proteomes" id="UP000570514"/>
    </source>
</evidence>
<dbReference type="InterPro" id="IPR016097">
    <property type="entry name" value="DUF695"/>
</dbReference>
<gene>
    <name evidence="2" type="ORF">FHS83_001029</name>
</gene>
<protein>
    <recommendedName>
        <fullName evidence="1">DUF695 domain-containing protein</fullName>
    </recommendedName>
</protein>
<sequence length="114" mass="13265">MRVYKSPRLDVTLEQGEEARLFEGIEAFVERIAALFDAVYAGRSSTAEARVYVFYDGEGRYLQRWLERSFKSLGDYGYERSIGWGRDPEWKVYRDFLLPGPKEREAIATRALKA</sequence>
<organism evidence="2 3">
    <name type="scientific">Rhizomicrobium palustre</name>
    <dbReference type="NCBI Taxonomy" id="189966"/>
    <lineage>
        <taxon>Bacteria</taxon>
        <taxon>Pseudomonadati</taxon>
        <taxon>Pseudomonadota</taxon>
        <taxon>Alphaproteobacteria</taxon>
        <taxon>Micropepsales</taxon>
        <taxon>Micropepsaceae</taxon>
        <taxon>Rhizomicrobium</taxon>
    </lineage>
</organism>
<comment type="caution">
    <text evidence="2">The sequence shown here is derived from an EMBL/GenBank/DDBJ whole genome shotgun (WGS) entry which is preliminary data.</text>
</comment>
<keyword evidence="3" id="KW-1185">Reference proteome</keyword>
<dbReference type="AlphaFoldDB" id="A0A846MX42"/>
<name>A0A846MX42_9PROT</name>
<feature type="domain" description="DUF695" evidence="1">
    <location>
        <begin position="15"/>
        <end position="98"/>
    </location>
</feature>
<dbReference type="EMBL" id="JAASRM010000001">
    <property type="protein sequence ID" value="NIK87711.1"/>
    <property type="molecule type" value="Genomic_DNA"/>
</dbReference>